<sequence>MKKADNENFRGRLKPPNNNQTSVFVLDDREEEKYTKPRLHVMVALFVFVSTTVLLYFAVDFVVGSIDALTSQTPIPKTIVSIILLPIPNSDFSAIKLTINDQLDDAMDCTIGKCLQSALFVTPLAVLVAWGMGVEGVTLVFDGFEVVSLFAAILLLNFLMTEDKVSWIQGVLLLADCGLIALAAFFATV</sequence>
<gene>
    <name evidence="10" type="ORF">B0T22DRAFT_513236</name>
</gene>
<evidence type="ECO:0000256" key="8">
    <source>
        <dbReference type="SAM" id="Phobius"/>
    </source>
</evidence>
<keyword evidence="3" id="KW-0813">Transport</keyword>
<evidence type="ECO:0000313" key="10">
    <source>
        <dbReference type="EMBL" id="KAK3689114.1"/>
    </source>
</evidence>
<dbReference type="Pfam" id="PF01699">
    <property type="entry name" value="Na_Ca_ex"/>
    <property type="match status" value="1"/>
</dbReference>
<dbReference type="InterPro" id="IPR044880">
    <property type="entry name" value="NCX_ion-bd_dom_sf"/>
</dbReference>
<feature type="transmembrane region" description="Helical" evidence="8">
    <location>
        <begin position="139"/>
        <end position="160"/>
    </location>
</feature>
<evidence type="ECO:0000256" key="4">
    <source>
        <dbReference type="ARBA" id="ARBA00022692"/>
    </source>
</evidence>
<dbReference type="GO" id="GO:0006874">
    <property type="term" value="P:intracellular calcium ion homeostasis"/>
    <property type="evidence" value="ECO:0007669"/>
    <property type="project" value="TreeGrafter"/>
</dbReference>
<evidence type="ECO:0000256" key="6">
    <source>
        <dbReference type="ARBA" id="ARBA00023065"/>
    </source>
</evidence>
<dbReference type="GO" id="GO:0012505">
    <property type="term" value="C:endomembrane system"/>
    <property type="evidence" value="ECO:0007669"/>
    <property type="project" value="UniProtKB-SubCell"/>
</dbReference>
<dbReference type="InterPro" id="IPR004837">
    <property type="entry name" value="NaCa_Exmemb"/>
</dbReference>
<feature type="transmembrane region" description="Helical" evidence="8">
    <location>
        <begin position="39"/>
        <end position="59"/>
    </location>
</feature>
<keyword evidence="4 8" id="KW-0812">Transmembrane</keyword>
<comment type="similarity">
    <text evidence="2">Belongs to the Ca(2+):cation antiporter (CaCA) (TC 2.A.19) family.</text>
</comment>
<evidence type="ECO:0000256" key="1">
    <source>
        <dbReference type="ARBA" id="ARBA00004127"/>
    </source>
</evidence>
<evidence type="ECO:0000256" key="5">
    <source>
        <dbReference type="ARBA" id="ARBA00022989"/>
    </source>
</evidence>
<reference evidence="10" key="2">
    <citation type="submission" date="2023-06" db="EMBL/GenBank/DDBJ databases">
        <authorList>
            <consortium name="Lawrence Berkeley National Laboratory"/>
            <person name="Haridas S."/>
            <person name="Hensen N."/>
            <person name="Bonometti L."/>
            <person name="Westerberg I."/>
            <person name="Brannstrom I.O."/>
            <person name="Guillou S."/>
            <person name="Cros-Aarteil S."/>
            <person name="Calhoun S."/>
            <person name="Kuo A."/>
            <person name="Mondo S."/>
            <person name="Pangilinan J."/>
            <person name="Riley R."/>
            <person name="Labutti K."/>
            <person name="Andreopoulos B."/>
            <person name="Lipzen A."/>
            <person name="Chen C."/>
            <person name="Yanf M."/>
            <person name="Daum C."/>
            <person name="Ng V."/>
            <person name="Clum A."/>
            <person name="Steindorff A."/>
            <person name="Ohm R."/>
            <person name="Martin F."/>
            <person name="Silar P."/>
            <person name="Natvig D."/>
            <person name="Lalanne C."/>
            <person name="Gautier V."/>
            <person name="Ament-Velasquez S.L."/>
            <person name="Kruys A."/>
            <person name="Hutchinson M.I."/>
            <person name="Powell A.J."/>
            <person name="Barry K."/>
            <person name="Miller A.N."/>
            <person name="Grigoriev I.V."/>
            <person name="Debuchy R."/>
            <person name="Gladieux P."/>
            <person name="Thoren M.H."/>
            <person name="Johannesson H."/>
        </authorList>
    </citation>
    <scope>NUCLEOTIDE SEQUENCE</scope>
    <source>
        <strain evidence="10">CBS 314.62</strain>
    </source>
</reference>
<feature type="transmembrane region" description="Helical" evidence="8">
    <location>
        <begin position="167"/>
        <end position="187"/>
    </location>
</feature>
<evidence type="ECO:0000256" key="3">
    <source>
        <dbReference type="ARBA" id="ARBA00022448"/>
    </source>
</evidence>
<proteinExistence type="inferred from homology"/>
<reference evidence="10" key="1">
    <citation type="journal article" date="2023" name="Mol. Phylogenet. Evol.">
        <title>Genome-scale phylogeny and comparative genomics of the fungal order Sordariales.</title>
        <authorList>
            <person name="Hensen N."/>
            <person name="Bonometti L."/>
            <person name="Westerberg I."/>
            <person name="Brannstrom I.O."/>
            <person name="Guillou S."/>
            <person name="Cros-Aarteil S."/>
            <person name="Calhoun S."/>
            <person name="Haridas S."/>
            <person name="Kuo A."/>
            <person name="Mondo S."/>
            <person name="Pangilinan J."/>
            <person name="Riley R."/>
            <person name="LaButti K."/>
            <person name="Andreopoulos B."/>
            <person name="Lipzen A."/>
            <person name="Chen C."/>
            <person name="Yan M."/>
            <person name="Daum C."/>
            <person name="Ng V."/>
            <person name="Clum A."/>
            <person name="Steindorff A."/>
            <person name="Ohm R.A."/>
            <person name="Martin F."/>
            <person name="Silar P."/>
            <person name="Natvig D.O."/>
            <person name="Lalanne C."/>
            <person name="Gautier V."/>
            <person name="Ament-Velasquez S.L."/>
            <person name="Kruys A."/>
            <person name="Hutchinson M.I."/>
            <person name="Powell A.J."/>
            <person name="Barry K."/>
            <person name="Miller A.N."/>
            <person name="Grigoriev I.V."/>
            <person name="Debuchy R."/>
            <person name="Gladieux P."/>
            <person name="Hiltunen Thoren M."/>
            <person name="Johannesson H."/>
        </authorList>
    </citation>
    <scope>NUCLEOTIDE SEQUENCE</scope>
    <source>
        <strain evidence="10">CBS 314.62</strain>
    </source>
</reference>
<dbReference type="Gene3D" id="1.20.1420.30">
    <property type="entry name" value="NCX, central ion-binding region"/>
    <property type="match status" value="1"/>
</dbReference>
<keyword evidence="6" id="KW-0406">Ion transport</keyword>
<dbReference type="PANTHER" id="PTHR31503:SF20">
    <property type="entry name" value="CA(2+)_H(+) EXCHANGER, PUTATIVE (EUROFUNG)-RELATED"/>
    <property type="match status" value="1"/>
</dbReference>
<evidence type="ECO:0000256" key="2">
    <source>
        <dbReference type="ARBA" id="ARBA00008170"/>
    </source>
</evidence>
<comment type="caution">
    <text evidence="10">The sequence shown here is derived from an EMBL/GenBank/DDBJ whole genome shotgun (WGS) entry which is preliminary data.</text>
</comment>
<dbReference type="Proteomes" id="UP001270362">
    <property type="component" value="Unassembled WGS sequence"/>
</dbReference>
<dbReference type="PANTHER" id="PTHR31503">
    <property type="entry name" value="VACUOLAR CALCIUM ION TRANSPORTER"/>
    <property type="match status" value="1"/>
</dbReference>
<dbReference type="GO" id="GO:0015369">
    <property type="term" value="F:calcium:proton antiporter activity"/>
    <property type="evidence" value="ECO:0007669"/>
    <property type="project" value="UniProtKB-ARBA"/>
</dbReference>
<feature type="domain" description="Sodium/calcium exchanger membrane region" evidence="9">
    <location>
        <begin position="44"/>
        <end position="175"/>
    </location>
</feature>
<protein>
    <recommendedName>
        <fullName evidence="9">Sodium/calcium exchanger membrane region domain-containing protein</fullName>
    </recommendedName>
</protein>
<keyword evidence="5 8" id="KW-1133">Transmembrane helix</keyword>
<accession>A0AAE0XBD6</accession>
<comment type="subcellular location">
    <subcellularLocation>
        <location evidence="1">Endomembrane system</location>
        <topology evidence="1">Multi-pass membrane protein</topology>
    </subcellularLocation>
</comment>
<dbReference type="InterPro" id="IPR004713">
    <property type="entry name" value="CaH_exchang"/>
</dbReference>
<dbReference type="GO" id="GO:0000329">
    <property type="term" value="C:fungal-type vacuole membrane"/>
    <property type="evidence" value="ECO:0007669"/>
    <property type="project" value="TreeGrafter"/>
</dbReference>
<evidence type="ECO:0000313" key="11">
    <source>
        <dbReference type="Proteomes" id="UP001270362"/>
    </source>
</evidence>
<keyword evidence="11" id="KW-1185">Reference proteome</keyword>
<name>A0AAE0XBD6_9PEZI</name>
<keyword evidence="7 8" id="KW-0472">Membrane</keyword>
<organism evidence="10 11">
    <name type="scientific">Podospora appendiculata</name>
    <dbReference type="NCBI Taxonomy" id="314037"/>
    <lineage>
        <taxon>Eukaryota</taxon>
        <taxon>Fungi</taxon>
        <taxon>Dikarya</taxon>
        <taxon>Ascomycota</taxon>
        <taxon>Pezizomycotina</taxon>
        <taxon>Sordariomycetes</taxon>
        <taxon>Sordariomycetidae</taxon>
        <taxon>Sordariales</taxon>
        <taxon>Podosporaceae</taxon>
        <taxon>Podospora</taxon>
    </lineage>
</organism>
<dbReference type="EMBL" id="JAULSO010000002">
    <property type="protein sequence ID" value="KAK3689114.1"/>
    <property type="molecule type" value="Genomic_DNA"/>
</dbReference>
<dbReference type="AlphaFoldDB" id="A0AAE0XBD6"/>
<evidence type="ECO:0000256" key="7">
    <source>
        <dbReference type="ARBA" id="ARBA00023136"/>
    </source>
</evidence>
<evidence type="ECO:0000259" key="9">
    <source>
        <dbReference type="Pfam" id="PF01699"/>
    </source>
</evidence>